<dbReference type="InterPro" id="IPR013785">
    <property type="entry name" value="Aldolase_TIM"/>
</dbReference>
<dbReference type="InterPro" id="IPR017900">
    <property type="entry name" value="4Fe4S_Fe_S_CS"/>
</dbReference>
<dbReference type="GO" id="GO:0051539">
    <property type="term" value="F:4 iron, 4 sulfur cluster binding"/>
    <property type="evidence" value="ECO:0007669"/>
    <property type="project" value="UniProtKB-KW"/>
</dbReference>
<comment type="similarity">
    <text evidence="2">Belongs to the organic radical-activating enzymes family.</text>
</comment>
<keyword evidence="5" id="KW-0479">Metal-binding</keyword>
<dbReference type="GO" id="GO:0016491">
    <property type="term" value="F:oxidoreductase activity"/>
    <property type="evidence" value="ECO:0007669"/>
    <property type="project" value="UniProtKB-KW"/>
</dbReference>
<gene>
    <name evidence="11" type="primary">yjjW</name>
    <name evidence="11" type="ORF">WL1483_18</name>
</gene>
<evidence type="ECO:0000313" key="11">
    <source>
        <dbReference type="EMBL" id="ALP39437.1"/>
    </source>
</evidence>
<dbReference type="SFLD" id="SFLDG01118">
    <property type="entry name" value="activating_enzymes__group_2"/>
    <property type="match status" value="1"/>
</dbReference>
<dbReference type="InterPro" id="IPR023912">
    <property type="entry name" value="YjjW_bact"/>
</dbReference>
<dbReference type="KEGG" id="asr:WL1483_18"/>
<evidence type="ECO:0000256" key="7">
    <source>
        <dbReference type="ARBA" id="ARBA00023004"/>
    </source>
</evidence>
<dbReference type="PROSITE" id="PS51918">
    <property type="entry name" value="RADICAL_SAM"/>
    <property type="match status" value="1"/>
</dbReference>
<accession>A0A0S2SCH6</accession>
<dbReference type="PROSITE" id="PS01087">
    <property type="entry name" value="RADICAL_ACTIVATING"/>
    <property type="match status" value="1"/>
</dbReference>
<feature type="domain" description="Radical SAM core" evidence="10">
    <location>
        <begin position="17"/>
        <end position="278"/>
    </location>
</feature>
<dbReference type="SUPFAM" id="SSF102114">
    <property type="entry name" value="Radical SAM enzymes"/>
    <property type="match status" value="1"/>
</dbReference>
<organism evidence="11 12">
    <name type="scientific">Aeromonas schubertii</name>
    <dbReference type="NCBI Taxonomy" id="652"/>
    <lineage>
        <taxon>Bacteria</taxon>
        <taxon>Pseudomonadati</taxon>
        <taxon>Pseudomonadota</taxon>
        <taxon>Gammaproteobacteria</taxon>
        <taxon>Aeromonadales</taxon>
        <taxon>Aeromonadaceae</taxon>
        <taxon>Aeromonas</taxon>
    </lineage>
</organism>
<dbReference type="SFLD" id="SFLDG01066">
    <property type="entry name" value="organic_radical-activating_enz"/>
    <property type="match status" value="1"/>
</dbReference>
<protein>
    <submittedName>
        <fullName evidence="11">Pyruvate formate lyase activating enzyme</fullName>
    </submittedName>
</protein>
<dbReference type="NCBIfam" id="TIGR04041">
    <property type="entry name" value="activase_YjjW"/>
    <property type="match status" value="1"/>
</dbReference>
<dbReference type="PANTHER" id="PTHR30352:SF13">
    <property type="entry name" value="GLYCYL-RADICAL ENZYME ACTIVATING ENZYME YJJW-RELATED"/>
    <property type="match status" value="1"/>
</dbReference>
<dbReference type="Pfam" id="PF04055">
    <property type="entry name" value="Radical_SAM"/>
    <property type="match status" value="1"/>
</dbReference>
<dbReference type="InterPro" id="IPR034457">
    <property type="entry name" value="Organic_radical-activating"/>
</dbReference>
<evidence type="ECO:0000256" key="8">
    <source>
        <dbReference type="ARBA" id="ARBA00023014"/>
    </source>
</evidence>
<evidence type="ECO:0000313" key="12">
    <source>
        <dbReference type="Proteomes" id="UP000058114"/>
    </source>
</evidence>
<name>A0A0S2SCH6_9GAMM</name>
<evidence type="ECO:0000256" key="4">
    <source>
        <dbReference type="ARBA" id="ARBA00022691"/>
    </source>
</evidence>
<evidence type="ECO:0000259" key="10">
    <source>
        <dbReference type="PROSITE" id="PS51918"/>
    </source>
</evidence>
<keyword evidence="3" id="KW-0004">4Fe-4S</keyword>
<feature type="domain" description="4Fe-4S ferredoxin-type" evidence="9">
    <location>
        <begin position="67"/>
        <end position="96"/>
    </location>
</feature>
<dbReference type="InterPro" id="IPR017896">
    <property type="entry name" value="4Fe4S_Fe-S-bd"/>
</dbReference>
<reference evidence="12" key="1">
    <citation type="submission" date="2015-10" db="EMBL/GenBank/DDBJ databases">
        <title>Complete Genome Sequence of Aeromonas schubertii strain WL1483.</title>
        <authorList>
            <person name="Liu L."/>
        </authorList>
    </citation>
    <scope>NUCLEOTIDE SEQUENCE [LARGE SCALE GENOMIC DNA]</scope>
    <source>
        <strain evidence="12">WL1483</strain>
    </source>
</reference>
<dbReference type="InterPro" id="IPR001989">
    <property type="entry name" value="Radical_activat_CS"/>
</dbReference>
<dbReference type="InterPro" id="IPR007197">
    <property type="entry name" value="rSAM"/>
</dbReference>
<dbReference type="GO" id="GO:0016829">
    <property type="term" value="F:lyase activity"/>
    <property type="evidence" value="ECO:0007669"/>
    <property type="project" value="UniProtKB-KW"/>
</dbReference>
<reference evidence="11 12" key="2">
    <citation type="journal article" date="2016" name="Genome Announc.">
        <title>Complete Genome Sequence of the Highly Virulent Aeromonas schubertii Strain WL1483, Isolated from Diseased Snakehead Fish (Channa argus) in China.</title>
        <authorList>
            <person name="Liu L."/>
            <person name="Li N."/>
            <person name="Zhang D."/>
            <person name="Fu X."/>
            <person name="Shi C."/>
            <person name="Lin Q."/>
            <person name="Hao G."/>
        </authorList>
    </citation>
    <scope>NUCLEOTIDE SEQUENCE [LARGE SCALE GENOMIC DNA]</scope>
    <source>
        <strain evidence="11 12">WL1483</strain>
    </source>
</reference>
<dbReference type="PROSITE" id="PS00198">
    <property type="entry name" value="4FE4S_FER_1"/>
    <property type="match status" value="1"/>
</dbReference>
<evidence type="ECO:0000256" key="1">
    <source>
        <dbReference type="ARBA" id="ARBA00001966"/>
    </source>
</evidence>
<evidence type="ECO:0000256" key="3">
    <source>
        <dbReference type="ARBA" id="ARBA00022485"/>
    </source>
</evidence>
<dbReference type="EMBL" id="CP013067">
    <property type="protein sequence ID" value="ALP39437.1"/>
    <property type="molecule type" value="Genomic_DNA"/>
</dbReference>
<dbReference type="PATRIC" id="fig|652.5.peg.339"/>
<dbReference type="PIRSF" id="PIRSF000371">
    <property type="entry name" value="PFL_act_enz"/>
    <property type="match status" value="1"/>
</dbReference>
<dbReference type="InterPro" id="IPR012839">
    <property type="entry name" value="Organic_radical_activase"/>
</dbReference>
<keyword evidence="4" id="KW-0949">S-adenosyl-L-methionine</keyword>
<dbReference type="Proteomes" id="UP000058114">
    <property type="component" value="Chromosome"/>
</dbReference>
<dbReference type="RefSeq" id="WP_060583657.1">
    <property type="nucleotide sequence ID" value="NZ_CP013067.1"/>
</dbReference>
<keyword evidence="6" id="KW-0560">Oxidoreductase</keyword>
<dbReference type="Pfam" id="PF00037">
    <property type="entry name" value="Fer4"/>
    <property type="match status" value="1"/>
</dbReference>
<dbReference type="Gene3D" id="3.20.20.70">
    <property type="entry name" value="Aldolase class I"/>
    <property type="match status" value="1"/>
</dbReference>
<proteinExistence type="inferred from homology"/>
<dbReference type="InterPro" id="IPR040074">
    <property type="entry name" value="BssD/PflA/YjjW"/>
</dbReference>
<dbReference type="PROSITE" id="PS51379">
    <property type="entry name" value="4FE4S_FER_2"/>
    <property type="match status" value="1"/>
</dbReference>
<dbReference type="InterPro" id="IPR058240">
    <property type="entry name" value="rSAM_sf"/>
</dbReference>
<dbReference type="SUPFAM" id="SSF54862">
    <property type="entry name" value="4Fe-4S ferredoxins"/>
    <property type="match status" value="1"/>
</dbReference>
<keyword evidence="7" id="KW-0408">Iron</keyword>
<sequence>MSSLRVSVSRLLAFSCVDGPGNRLVLFLQGCNFRCPACHNPHTIGECDHCGDCLAVCPGGALSRQGERVVWDEALCTRCDACLDICPRSASPKVSEVSVEQVVAVVRRYAPLLTGITVSGGEATLRLPFLVALFGAIKGAADLAHLTCLVDSNGFLAEAGWRRLLPVCDGVMVDLKGWKESVHLSLTGRSRERVHDSLRLLARAGKLAEVRLLHIPGRSDLHEHCAELAALLAELGPVPVRINGFRHHGVRGEARQWPRAGQEQLEQLAQGLRDRGCRSPIALPAL</sequence>
<dbReference type="SFLD" id="SFLDF00392">
    <property type="entry name" value="YjjI_activase"/>
    <property type="match status" value="1"/>
</dbReference>
<dbReference type="Gene3D" id="3.30.70.20">
    <property type="match status" value="1"/>
</dbReference>
<evidence type="ECO:0000256" key="5">
    <source>
        <dbReference type="ARBA" id="ARBA00022723"/>
    </source>
</evidence>
<dbReference type="GO" id="GO:0046872">
    <property type="term" value="F:metal ion binding"/>
    <property type="evidence" value="ECO:0007669"/>
    <property type="project" value="UniProtKB-KW"/>
</dbReference>
<comment type="cofactor">
    <cofactor evidence="1">
        <name>[4Fe-4S] cluster</name>
        <dbReference type="ChEBI" id="CHEBI:49883"/>
    </cofactor>
</comment>
<dbReference type="AlphaFoldDB" id="A0A0S2SCH6"/>
<evidence type="ECO:0000256" key="2">
    <source>
        <dbReference type="ARBA" id="ARBA00009777"/>
    </source>
</evidence>
<keyword evidence="11" id="KW-0670">Pyruvate</keyword>
<dbReference type="SFLD" id="SFLDS00029">
    <property type="entry name" value="Radical_SAM"/>
    <property type="match status" value="1"/>
</dbReference>
<dbReference type="PANTHER" id="PTHR30352">
    <property type="entry name" value="PYRUVATE FORMATE-LYASE-ACTIVATING ENZYME"/>
    <property type="match status" value="1"/>
</dbReference>
<evidence type="ECO:0000256" key="6">
    <source>
        <dbReference type="ARBA" id="ARBA00023002"/>
    </source>
</evidence>
<keyword evidence="11" id="KW-0456">Lyase</keyword>
<keyword evidence="8" id="KW-0411">Iron-sulfur</keyword>
<evidence type="ECO:0000259" key="9">
    <source>
        <dbReference type="PROSITE" id="PS51379"/>
    </source>
</evidence>